<proteinExistence type="predicted"/>
<dbReference type="CDD" id="cd04301">
    <property type="entry name" value="NAT_SF"/>
    <property type="match status" value="1"/>
</dbReference>
<dbReference type="EMBL" id="SOCA01000003">
    <property type="protein sequence ID" value="TDU70913.1"/>
    <property type="molecule type" value="Genomic_DNA"/>
</dbReference>
<protein>
    <submittedName>
        <fullName evidence="2">N-acetylglutamate synthase-like GNAT family acetyltransferase</fullName>
    </submittedName>
</protein>
<gene>
    <name evidence="2" type="ORF">EI77_02031</name>
</gene>
<reference evidence="2 3" key="1">
    <citation type="submission" date="2019-03" db="EMBL/GenBank/DDBJ databases">
        <title>Genomic Encyclopedia of Archaeal and Bacterial Type Strains, Phase II (KMG-II): from individual species to whole genera.</title>
        <authorList>
            <person name="Goeker M."/>
        </authorList>
    </citation>
    <scope>NUCLEOTIDE SEQUENCE [LARGE SCALE GENOMIC DNA]</scope>
    <source>
        <strain evidence="2 3">ATCC 25309</strain>
    </source>
</reference>
<accession>A0A4V3FFK8</accession>
<dbReference type="InterPro" id="IPR016181">
    <property type="entry name" value="Acyl_CoA_acyltransferase"/>
</dbReference>
<keyword evidence="3" id="KW-1185">Reference proteome</keyword>
<dbReference type="GO" id="GO:0016747">
    <property type="term" value="F:acyltransferase activity, transferring groups other than amino-acyl groups"/>
    <property type="evidence" value="ECO:0007669"/>
    <property type="project" value="InterPro"/>
</dbReference>
<dbReference type="Proteomes" id="UP000295662">
    <property type="component" value="Unassembled WGS sequence"/>
</dbReference>
<dbReference type="AlphaFoldDB" id="A0A4V3FFK8"/>
<evidence type="ECO:0000313" key="3">
    <source>
        <dbReference type="Proteomes" id="UP000295662"/>
    </source>
</evidence>
<dbReference type="InterPro" id="IPR000182">
    <property type="entry name" value="GNAT_dom"/>
</dbReference>
<dbReference type="PROSITE" id="PS51186">
    <property type="entry name" value="GNAT"/>
    <property type="match status" value="1"/>
</dbReference>
<organism evidence="2 3">
    <name type="scientific">Prosthecobacter fusiformis</name>
    <dbReference type="NCBI Taxonomy" id="48464"/>
    <lineage>
        <taxon>Bacteria</taxon>
        <taxon>Pseudomonadati</taxon>
        <taxon>Verrucomicrobiota</taxon>
        <taxon>Verrucomicrobiia</taxon>
        <taxon>Verrucomicrobiales</taxon>
        <taxon>Verrucomicrobiaceae</taxon>
        <taxon>Prosthecobacter</taxon>
    </lineage>
</organism>
<dbReference type="Pfam" id="PF00583">
    <property type="entry name" value="Acetyltransf_1"/>
    <property type="match status" value="1"/>
</dbReference>
<keyword evidence="2" id="KW-0808">Transferase</keyword>
<evidence type="ECO:0000313" key="2">
    <source>
        <dbReference type="EMBL" id="TDU70913.1"/>
    </source>
</evidence>
<comment type="caution">
    <text evidence="2">The sequence shown here is derived from an EMBL/GenBank/DDBJ whole genome shotgun (WGS) entry which is preliminary data.</text>
</comment>
<dbReference type="Gene3D" id="3.40.630.30">
    <property type="match status" value="1"/>
</dbReference>
<dbReference type="RefSeq" id="WP_166647163.1">
    <property type="nucleotide sequence ID" value="NZ_SOCA01000003.1"/>
</dbReference>
<name>A0A4V3FFK8_9BACT</name>
<dbReference type="SUPFAM" id="SSF55729">
    <property type="entry name" value="Acyl-CoA N-acyltransferases (Nat)"/>
    <property type="match status" value="1"/>
</dbReference>
<evidence type="ECO:0000259" key="1">
    <source>
        <dbReference type="PROSITE" id="PS51186"/>
    </source>
</evidence>
<feature type="domain" description="N-acetyltransferase" evidence="1">
    <location>
        <begin position="30"/>
        <end position="178"/>
    </location>
</feature>
<sequence>MSYSEFDSESEPEQPLSLLLQAIAPKLMLCRIREFEPEDLEACVEIYRSNAPDYLSEEGLEAYIEFLALGTSYYLVIEHDGEIVACGGLELIGDSDTATLVHGMVHGEYHRQGFGTTLLAARLALLECEVRPQEVWVNTTAATLPFYGRFGFAYHSSSGKRPGADEGRASVWMSVDDQDIEDIRYALEERGIKIFLNDPNEDDTEEEE</sequence>